<dbReference type="AlphaFoldDB" id="A0A0G2I507"/>
<dbReference type="Proteomes" id="UP000034164">
    <property type="component" value="Unassembled WGS sequence"/>
</dbReference>
<sequence length="122" mass="14131">MKLFSPLAATLLAISTPATARIWLWEIPFHEPLNWIYGEKLGYRIIDVFDSPLGNYTDDGWLHFVEQKCIDKLCQGLLTYKVGEHAPEYRVGVTFRGPWIYARDFERNEGIWDSHAGNMVQN</sequence>
<feature type="signal peptide" evidence="1">
    <location>
        <begin position="1"/>
        <end position="20"/>
    </location>
</feature>
<name>A0A0G2I507_9EURO</name>
<keyword evidence="1" id="KW-0732">Signal</keyword>
<feature type="chain" id="PRO_5002545530" evidence="1">
    <location>
        <begin position="21"/>
        <end position="122"/>
    </location>
</feature>
<organism evidence="2 3">
    <name type="scientific">[Emmonsia] crescens</name>
    <dbReference type="NCBI Taxonomy" id="73230"/>
    <lineage>
        <taxon>Eukaryota</taxon>
        <taxon>Fungi</taxon>
        <taxon>Dikarya</taxon>
        <taxon>Ascomycota</taxon>
        <taxon>Pezizomycotina</taxon>
        <taxon>Eurotiomycetes</taxon>
        <taxon>Eurotiomycetidae</taxon>
        <taxon>Onygenales</taxon>
        <taxon>Ajellomycetaceae</taxon>
        <taxon>Emergomyces</taxon>
    </lineage>
</organism>
<evidence type="ECO:0000256" key="1">
    <source>
        <dbReference type="SAM" id="SignalP"/>
    </source>
</evidence>
<evidence type="ECO:0000313" key="2">
    <source>
        <dbReference type="EMBL" id="KKZ65702.1"/>
    </source>
</evidence>
<accession>A0A0G2I507</accession>
<dbReference type="VEuPathDB" id="FungiDB:EMCG_01264"/>
<comment type="caution">
    <text evidence="2">The sequence shown here is derived from an EMBL/GenBank/DDBJ whole genome shotgun (WGS) entry which is preliminary data.</text>
</comment>
<dbReference type="OrthoDB" id="4188004at2759"/>
<gene>
    <name evidence="2" type="ORF">EMCG_01264</name>
</gene>
<evidence type="ECO:0000313" key="3">
    <source>
        <dbReference type="Proteomes" id="UP000034164"/>
    </source>
</evidence>
<protein>
    <submittedName>
        <fullName evidence="2">Uncharacterized protein</fullName>
    </submittedName>
</protein>
<dbReference type="EMBL" id="LCZI01000602">
    <property type="protein sequence ID" value="KKZ65702.1"/>
    <property type="molecule type" value="Genomic_DNA"/>
</dbReference>
<proteinExistence type="predicted"/>
<reference evidence="3" key="1">
    <citation type="journal article" date="2015" name="PLoS Genet.">
        <title>The dynamic genome and transcriptome of the human fungal pathogen Blastomyces and close relative Emmonsia.</title>
        <authorList>
            <person name="Munoz J.F."/>
            <person name="Gauthier G.M."/>
            <person name="Desjardins C.A."/>
            <person name="Gallo J.E."/>
            <person name="Holder J."/>
            <person name="Sullivan T.D."/>
            <person name="Marty A.J."/>
            <person name="Carmen J.C."/>
            <person name="Chen Z."/>
            <person name="Ding L."/>
            <person name="Gujja S."/>
            <person name="Magrini V."/>
            <person name="Misas E."/>
            <person name="Mitreva M."/>
            <person name="Priest M."/>
            <person name="Saif S."/>
            <person name="Whiston E.A."/>
            <person name="Young S."/>
            <person name="Zeng Q."/>
            <person name="Goldman W.E."/>
            <person name="Mardis E.R."/>
            <person name="Taylor J.W."/>
            <person name="McEwen J.G."/>
            <person name="Clay O.K."/>
            <person name="Klein B.S."/>
            <person name="Cuomo C.A."/>
        </authorList>
    </citation>
    <scope>NUCLEOTIDE SEQUENCE [LARGE SCALE GENOMIC DNA]</scope>
    <source>
        <strain evidence="3">UAMH 3008</strain>
    </source>
</reference>